<keyword evidence="5" id="KW-0479">Metal-binding</keyword>
<dbReference type="SUPFAM" id="SSF56784">
    <property type="entry name" value="HAD-like"/>
    <property type="match status" value="1"/>
</dbReference>
<dbReference type="InterPro" id="IPR036412">
    <property type="entry name" value="HAD-like_sf"/>
</dbReference>
<gene>
    <name evidence="11" type="ORF">HYY20_05235</name>
</gene>
<dbReference type="PRINTS" id="PR00413">
    <property type="entry name" value="HADHALOGNASE"/>
</dbReference>
<dbReference type="SFLD" id="SFLDS00003">
    <property type="entry name" value="Haloacid_Dehalogenase"/>
    <property type="match status" value="1"/>
</dbReference>
<evidence type="ECO:0000256" key="6">
    <source>
        <dbReference type="ARBA" id="ARBA00022801"/>
    </source>
</evidence>
<comment type="catalytic activity">
    <reaction evidence="10">
        <text>O-phospho-D-serine + H2O = D-serine + phosphate</text>
        <dbReference type="Rhea" id="RHEA:24873"/>
        <dbReference type="ChEBI" id="CHEBI:15377"/>
        <dbReference type="ChEBI" id="CHEBI:35247"/>
        <dbReference type="ChEBI" id="CHEBI:43474"/>
        <dbReference type="ChEBI" id="CHEBI:58680"/>
        <dbReference type="EC" id="3.1.3.3"/>
    </reaction>
</comment>
<organism evidence="11 12">
    <name type="scientific">Tectimicrobiota bacterium</name>
    <dbReference type="NCBI Taxonomy" id="2528274"/>
    <lineage>
        <taxon>Bacteria</taxon>
        <taxon>Pseudomonadati</taxon>
        <taxon>Nitrospinota/Tectimicrobiota group</taxon>
        <taxon>Candidatus Tectimicrobiota</taxon>
    </lineage>
</organism>
<evidence type="ECO:0000313" key="11">
    <source>
        <dbReference type="EMBL" id="MBI2876266.1"/>
    </source>
</evidence>
<dbReference type="EC" id="3.1.3.3" evidence="3"/>
<dbReference type="SFLD" id="SFLDG01129">
    <property type="entry name" value="C1.5:_HAD__Beta-PGM__Phosphata"/>
    <property type="match status" value="1"/>
</dbReference>
<evidence type="ECO:0000256" key="8">
    <source>
        <dbReference type="ARBA" id="ARBA00023299"/>
    </source>
</evidence>
<comment type="pathway">
    <text evidence="2">Amino-acid biosynthesis; L-serine biosynthesis; L-serine from 3-phospho-D-glycerate: step 3/3.</text>
</comment>
<dbReference type="GO" id="GO:0006564">
    <property type="term" value="P:L-serine biosynthetic process"/>
    <property type="evidence" value="ECO:0007669"/>
    <property type="project" value="UniProtKB-KW"/>
</dbReference>
<dbReference type="Gene3D" id="3.40.50.1000">
    <property type="entry name" value="HAD superfamily/HAD-like"/>
    <property type="match status" value="1"/>
</dbReference>
<dbReference type="Pfam" id="PF00702">
    <property type="entry name" value="Hydrolase"/>
    <property type="match status" value="1"/>
</dbReference>
<dbReference type="PANTHER" id="PTHR43344">
    <property type="entry name" value="PHOSPHOSERINE PHOSPHATASE"/>
    <property type="match status" value="1"/>
</dbReference>
<dbReference type="AlphaFoldDB" id="A0A932CMS0"/>
<keyword evidence="7" id="KW-0460">Magnesium</keyword>
<dbReference type="InterPro" id="IPR050582">
    <property type="entry name" value="HAD-like_SerB"/>
</dbReference>
<proteinExistence type="predicted"/>
<keyword evidence="6" id="KW-0378">Hydrolase</keyword>
<evidence type="ECO:0000256" key="2">
    <source>
        <dbReference type="ARBA" id="ARBA00005135"/>
    </source>
</evidence>
<evidence type="ECO:0000256" key="1">
    <source>
        <dbReference type="ARBA" id="ARBA00001946"/>
    </source>
</evidence>
<dbReference type="GO" id="GO:0036424">
    <property type="term" value="F:L-phosphoserine phosphatase activity"/>
    <property type="evidence" value="ECO:0007669"/>
    <property type="project" value="TreeGrafter"/>
</dbReference>
<dbReference type="EMBL" id="JACPRF010000162">
    <property type="protein sequence ID" value="MBI2876266.1"/>
    <property type="molecule type" value="Genomic_DNA"/>
</dbReference>
<name>A0A932CMS0_UNCTE</name>
<dbReference type="GO" id="GO:0005737">
    <property type="term" value="C:cytoplasm"/>
    <property type="evidence" value="ECO:0007669"/>
    <property type="project" value="TreeGrafter"/>
</dbReference>
<keyword evidence="8" id="KW-0718">Serine biosynthesis</keyword>
<evidence type="ECO:0000256" key="4">
    <source>
        <dbReference type="ARBA" id="ARBA00022605"/>
    </source>
</evidence>
<evidence type="ECO:0000256" key="10">
    <source>
        <dbReference type="ARBA" id="ARBA00048523"/>
    </source>
</evidence>
<sequence length="230" mass="26484">MKLICFDFDGTILRGSAWEVLIRLGGLEEEARPLLEDYWHKFQRGEEVWDCRVVRQLAQKFQGIRVQEALEAVRALGLNPGVEETVRELRRRGYTLAILSDGYRFAIDPFHQELGFDLHFSNDLEAADGRFTGRVRAPYYRGEKPRPGCLHHCLCKRRVLELLRKRLKVTREDVVAIGDSLSDLCMVQEAGLGVAFRAKEPLERVADRIIRDDLRELLEDPRITAPSPSR</sequence>
<reference evidence="11" key="1">
    <citation type="submission" date="2020-07" db="EMBL/GenBank/DDBJ databases">
        <title>Huge and variable diversity of episymbiotic CPR bacteria and DPANN archaea in groundwater ecosystems.</title>
        <authorList>
            <person name="He C.Y."/>
            <person name="Keren R."/>
            <person name="Whittaker M."/>
            <person name="Farag I.F."/>
            <person name="Doudna J."/>
            <person name="Cate J.H.D."/>
            <person name="Banfield J.F."/>
        </authorList>
    </citation>
    <scope>NUCLEOTIDE SEQUENCE</scope>
    <source>
        <strain evidence="11">NC_groundwater_672_Ag_B-0.1um_62_36</strain>
    </source>
</reference>
<dbReference type="InterPro" id="IPR006439">
    <property type="entry name" value="HAD-SF_hydro_IA"/>
</dbReference>
<comment type="catalytic activity">
    <reaction evidence="9">
        <text>O-phospho-L-serine + H2O = L-serine + phosphate</text>
        <dbReference type="Rhea" id="RHEA:21208"/>
        <dbReference type="ChEBI" id="CHEBI:15377"/>
        <dbReference type="ChEBI" id="CHEBI:33384"/>
        <dbReference type="ChEBI" id="CHEBI:43474"/>
        <dbReference type="ChEBI" id="CHEBI:57524"/>
        <dbReference type="EC" id="3.1.3.3"/>
    </reaction>
</comment>
<keyword evidence="4" id="KW-0028">Amino-acid biosynthesis</keyword>
<dbReference type="NCBIfam" id="TIGR01488">
    <property type="entry name" value="HAD-SF-IB"/>
    <property type="match status" value="1"/>
</dbReference>
<dbReference type="PANTHER" id="PTHR43344:SF2">
    <property type="entry name" value="PHOSPHOSERINE PHOSPHATASE"/>
    <property type="match status" value="1"/>
</dbReference>
<dbReference type="Proteomes" id="UP000769766">
    <property type="component" value="Unassembled WGS sequence"/>
</dbReference>
<evidence type="ECO:0000256" key="3">
    <source>
        <dbReference type="ARBA" id="ARBA00012640"/>
    </source>
</evidence>
<comment type="cofactor">
    <cofactor evidence="1">
        <name>Mg(2+)</name>
        <dbReference type="ChEBI" id="CHEBI:18420"/>
    </cofactor>
</comment>
<accession>A0A932CMS0</accession>
<evidence type="ECO:0000256" key="9">
    <source>
        <dbReference type="ARBA" id="ARBA00048138"/>
    </source>
</evidence>
<comment type="caution">
    <text evidence="11">The sequence shown here is derived from an EMBL/GenBank/DDBJ whole genome shotgun (WGS) entry which is preliminary data.</text>
</comment>
<evidence type="ECO:0000313" key="12">
    <source>
        <dbReference type="Proteomes" id="UP000769766"/>
    </source>
</evidence>
<dbReference type="GO" id="GO:0000287">
    <property type="term" value="F:magnesium ion binding"/>
    <property type="evidence" value="ECO:0007669"/>
    <property type="project" value="TreeGrafter"/>
</dbReference>
<protein>
    <recommendedName>
        <fullName evidence="3">phosphoserine phosphatase</fullName>
        <ecNumber evidence="3">3.1.3.3</ecNumber>
    </recommendedName>
</protein>
<evidence type="ECO:0000256" key="5">
    <source>
        <dbReference type="ARBA" id="ARBA00022723"/>
    </source>
</evidence>
<evidence type="ECO:0000256" key="7">
    <source>
        <dbReference type="ARBA" id="ARBA00022842"/>
    </source>
</evidence>
<dbReference type="InterPro" id="IPR023214">
    <property type="entry name" value="HAD_sf"/>
</dbReference>